<proteinExistence type="predicted"/>
<comment type="caution">
    <text evidence="1">The sequence shown here is derived from an EMBL/GenBank/DDBJ whole genome shotgun (WGS) entry which is preliminary data.</text>
</comment>
<gene>
    <name evidence="1" type="ORF">N5J23_13385</name>
</gene>
<dbReference type="RefSeq" id="WP_279852225.1">
    <property type="nucleotide sequence ID" value="NZ_JAOCIA010000028.1"/>
</dbReference>
<dbReference type="EMBL" id="JAOCJW010000027">
    <property type="protein sequence ID" value="MDH2006525.1"/>
    <property type="molecule type" value="Genomic_DNA"/>
</dbReference>
<dbReference type="AlphaFoldDB" id="A0AA42W4H8"/>
<name>A0AA42W4H8_9BURK</name>
<organism evidence="1 2">
    <name type="scientific">Comamonas aquatica</name>
    <dbReference type="NCBI Taxonomy" id="225991"/>
    <lineage>
        <taxon>Bacteria</taxon>
        <taxon>Pseudomonadati</taxon>
        <taxon>Pseudomonadota</taxon>
        <taxon>Betaproteobacteria</taxon>
        <taxon>Burkholderiales</taxon>
        <taxon>Comamonadaceae</taxon>
        <taxon>Comamonas</taxon>
    </lineage>
</organism>
<accession>A0AA42W4H8</accession>
<evidence type="ECO:0000313" key="2">
    <source>
        <dbReference type="Proteomes" id="UP001161294"/>
    </source>
</evidence>
<protein>
    <submittedName>
        <fullName evidence="1">Uncharacterized protein</fullName>
    </submittedName>
</protein>
<dbReference type="Proteomes" id="UP001161294">
    <property type="component" value="Unassembled WGS sequence"/>
</dbReference>
<sequence length="266" mass="29032">MTVERHALLAQLGFRFGINGPHAARTMMLDDLRLLLTHTSAQATRADYVSAVVDGNVLAKPTRKARELALRHMATLYALDLGNPIFRALRRLWPLNEAAQPLLALAVALARDPLLRGTQAFILGQAAGAAVPREAMEGFLDSSHADRFSPASLKSFAQNVAGTWTAAGFLHGRVRKTRALVQPHAESVTLLLFLSYLEGRTGQRLFSSDWMSLVGGLPDELEALASSASHRSLMVFMNAGGVKEVRFPGYLTPEEEQVRQEVSHVV</sequence>
<reference evidence="1" key="1">
    <citation type="submission" date="2022-09" db="EMBL/GenBank/DDBJ databases">
        <title>Intensive care unit water sources are persistently colonized with multi-drug resistant bacteria and are the site of extensive horizontal gene transfer of antibiotic resistance genes.</title>
        <authorList>
            <person name="Diorio-Toth L."/>
        </authorList>
    </citation>
    <scope>NUCLEOTIDE SEQUENCE</scope>
    <source>
        <strain evidence="1">GD03686</strain>
    </source>
</reference>
<evidence type="ECO:0000313" key="1">
    <source>
        <dbReference type="EMBL" id="MDH2006525.1"/>
    </source>
</evidence>